<dbReference type="EMBL" id="JADFTS010000006">
    <property type="protein sequence ID" value="KAF9600157.1"/>
    <property type="molecule type" value="Genomic_DNA"/>
</dbReference>
<dbReference type="SUPFAM" id="SSF48371">
    <property type="entry name" value="ARM repeat"/>
    <property type="match status" value="1"/>
</dbReference>
<dbReference type="InterPro" id="IPR037045">
    <property type="entry name" value="S8pro/Inhibitor_I9_sf"/>
</dbReference>
<gene>
    <name evidence="2" type="ORF">IFM89_004769</name>
</gene>
<dbReference type="InterPro" id="IPR016024">
    <property type="entry name" value="ARM-type_fold"/>
</dbReference>
<dbReference type="Proteomes" id="UP000631114">
    <property type="component" value="Unassembled WGS sequence"/>
</dbReference>
<dbReference type="Gene3D" id="1.25.40.180">
    <property type="match status" value="1"/>
</dbReference>
<dbReference type="GO" id="GO:0005737">
    <property type="term" value="C:cytoplasm"/>
    <property type="evidence" value="ECO:0007669"/>
    <property type="project" value="TreeGrafter"/>
</dbReference>
<dbReference type="OrthoDB" id="687377at2759"/>
<organism evidence="2 3">
    <name type="scientific">Coptis chinensis</name>
    <dbReference type="NCBI Taxonomy" id="261450"/>
    <lineage>
        <taxon>Eukaryota</taxon>
        <taxon>Viridiplantae</taxon>
        <taxon>Streptophyta</taxon>
        <taxon>Embryophyta</taxon>
        <taxon>Tracheophyta</taxon>
        <taxon>Spermatophyta</taxon>
        <taxon>Magnoliopsida</taxon>
        <taxon>Ranunculales</taxon>
        <taxon>Ranunculaceae</taxon>
        <taxon>Coptidoideae</taxon>
        <taxon>Coptis</taxon>
    </lineage>
</organism>
<feature type="domain" description="Inhibitor I9" evidence="1">
    <location>
        <begin position="21"/>
        <end position="56"/>
    </location>
</feature>
<dbReference type="PANTHER" id="PTHR12839:SF7">
    <property type="entry name" value="REGULATOR OF NONSENSE TRANSCRIPTS 2"/>
    <property type="match status" value="1"/>
</dbReference>
<dbReference type="InterPro" id="IPR010259">
    <property type="entry name" value="S8pro/Inhibitor_I9"/>
</dbReference>
<dbReference type="AlphaFoldDB" id="A0A835LPK7"/>
<keyword evidence="3" id="KW-1185">Reference proteome</keyword>
<dbReference type="GO" id="GO:0000184">
    <property type="term" value="P:nuclear-transcribed mRNA catabolic process, nonsense-mediated decay"/>
    <property type="evidence" value="ECO:0007669"/>
    <property type="project" value="InterPro"/>
</dbReference>
<comment type="caution">
    <text evidence="2">The sequence shown here is derived from an EMBL/GenBank/DDBJ whole genome shotgun (WGS) entry which is preliminary data.</text>
</comment>
<evidence type="ECO:0000313" key="2">
    <source>
        <dbReference type="EMBL" id="KAF9600157.1"/>
    </source>
</evidence>
<dbReference type="Pfam" id="PF05922">
    <property type="entry name" value="Inhibitor_I9"/>
    <property type="match status" value="1"/>
</dbReference>
<evidence type="ECO:0000259" key="1">
    <source>
        <dbReference type="Pfam" id="PF05922"/>
    </source>
</evidence>
<name>A0A835LPK7_9MAGN</name>
<protein>
    <recommendedName>
        <fullName evidence="1">Inhibitor I9 domain-containing protein</fullName>
    </recommendedName>
</protein>
<reference evidence="2 3" key="1">
    <citation type="submission" date="2020-10" db="EMBL/GenBank/DDBJ databases">
        <title>The Coptis chinensis genome and diversification of protoberbering-type alkaloids.</title>
        <authorList>
            <person name="Wang B."/>
            <person name="Shu S."/>
            <person name="Song C."/>
            <person name="Liu Y."/>
        </authorList>
    </citation>
    <scope>NUCLEOTIDE SEQUENCE [LARGE SCALE GENOMIC DNA]</scope>
    <source>
        <strain evidence="2">HL-2020</strain>
        <tissue evidence="2">Leaf</tissue>
    </source>
</reference>
<dbReference type="PANTHER" id="PTHR12839">
    <property type="entry name" value="NONSENSE-MEDIATED MRNA DECAY PROTEIN 2 UP-FRAMESHIFT SUPPRESSOR 2"/>
    <property type="match status" value="1"/>
</dbReference>
<dbReference type="Gene3D" id="3.30.70.80">
    <property type="entry name" value="Peptidase S8 propeptide/proteinase inhibitor I9"/>
    <property type="match status" value="1"/>
</dbReference>
<sequence length="204" mass="22699">MEEQSRGMCPTDGSRTAFALLSAVKKKRKDAIIYSYKVAASGFSAKLTPEQVSQISIYMLKEQDVYAAEMEHTFIAIKPDGVQRGLHPYVYGLFLTTHSYLPVCPTNRLPHNESARKGSGGSTEGSAPFLQLPHFSEVILKKIARKVTEEIRLGLELNDIIVFNKGALHISFLGELYNYEHIDSSVIFKTLYLILAFGHGTSEV</sequence>
<dbReference type="GO" id="GO:0035145">
    <property type="term" value="C:exon-exon junction complex"/>
    <property type="evidence" value="ECO:0007669"/>
    <property type="project" value="TreeGrafter"/>
</dbReference>
<dbReference type="InterPro" id="IPR039762">
    <property type="entry name" value="Nmd2/UPF2"/>
</dbReference>
<accession>A0A835LPK7</accession>
<evidence type="ECO:0000313" key="3">
    <source>
        <dbReference type="Proteomes" id="UP000631114"/>
    </source>
</evidence>
<proteinExistence type="predicted"/>